<dbReference type="SUPFAM" id="SSF54236">
    <property type="entry name" value="Ubiquitin-like"/>
    <property type="match status" value="1"/>
</dbReference>
<keyword evidence="3" id="KW-1185">Reference proteome</keyword>
<feature type="domain" description="Ubiquitin-like" evidence="1">
    <location>
        <begin position="98"/>
        <end position="164"/>
    </location>
</feature>
<comment type="caution">
    <text evidence="2">The sequence shown here is derived from an EMBL/GenBank/DDBJ whole genome shotgun (WGS) entry which is preliminary data.</text>
</comment>
<organism evidence="2 3">
    <name type="scientific">Armillaria novae-zelandiae</name>
    <dbReference type="NCBI Taxonomy" id="153914"/>
    <lineage>
        <taxon>Eukaryota</taxon>
        <taxon>Fungi</taxon>
        <taxon>Dikarya</taxon>
        <taxon>Basidiomycota</taxon>
        <taxon>Agaricomycotina</taxon>
        <taxon>Agaricomycetes</taxon>
        <taxon>Agaricomycetidae</taxon>
        <taxon>Agaricales</taxon>
        <taxon>Marasmiineae</taxon>
        <taxon>Physalacriaceae</taxon>
        <taxon>Armillaria</taxon>
    </lineage>
</organism>
<proteinExistence type="predicted"/>
<name>A0AA39NJ36_9AGAR</name>
<dbReference type="Gene3D" id="3.10.20.90">
    <property type="entry name" value="Phosphatidylinositol 3-kinase Catalytic Subunit, Chain A, domain 1"/>
    <property type="match status" value="1"/>
</dbReference>
<evidence type="ECO:0000313" key="2">
    <source>
        <dbReference type="EMBL" id="KAK0466593.1"/>
    </source>
</evidence>
<dbReference type="InterPro" id="IPR000626">
    <property type="entry name" value="Ubiquitin-like_dom"/>
</dbReference>
<protein>
    <recommendedName>
        <fullName evidence="1">Ubiquitin-like domain-containing protein</fullName>
    </recommendedName>
</protein>
<dbReference type="PROSITE" id="PS50053">
    <property type="entry name" value="UBIQUITIN_2"/>
    <property type="match status" value="1"/>
</dbReference>
<evidence type="ECO:0000313" key="3">
    <source>
        <dbReference type="Proteomes" id="UP001175227"/>
    </source>
</evidence>
<dbReference type="EMBL" id="JAUEPR010000082">
    <property type="protein sequence ID" value="KAK0466593.1"/>
    <property type="molecule type" value="Genomic_DNA"/>
</dbReference>
<reference evidence="2" key="1">
    <citation type="submission" date="2023-06" db="EMBL/GenBank/DDBJ databases">
        <authorList>
            <consortium name="Lawrence Berkeley National Laboratory"/>
            <person name="Ahrendt S."/>
            <person name="Sahu N."/>
            <person name="Indic B."/>
            <person name="Wong-Bajracharya J."/>
            <person name="Merenyi Z."/>
            <person name="Ke H.-M."/>
            <person name="Monk M."/>
            <person name="Kocsube S."/>
            <person name="Drula E."/>
            <person name="Lipzen A."/>
            <person name="Balint B."/>
            <person name="Henrissat B."/>
            <person name="Andreopoulos B."/>
            <person name="Martin F.M."/>
            <person name="Harder C.B."/>
            <person name="Rigling D."/>
            <person name="Ford K.L."/>
            <person name="Foster G.D."/>
            <person name="Pangilinan J."/>
            <person name="Papanicolaou A."/>
            <person name="Barry K."/>
            <person name="LaButti K."/>
            <person name="Viragh M."/>
            <person name="Koriabine M."/>
            <person name="Yan M."/>
            <person name="Riley R."/>
            <person name="Champramary S."/>
            <person name="Plett K.L."/>
            <person name="Tsai I.J."/>
            <person name="Slot J."/>
            <person name="Sipos G."/>
            <person name="Plett J."/>
            <person name="Nagy L.G."/>
            <person name="Grigoriev I.V."/>
        </authorList>
    </citation>
    <scope>NUCLEOTIDE SEQUENCE</scope>
    <source>
        <strain evidence="2">ICMP 16352</strain>
    </source>
</reference>
<gene>
    <name evidence="2" type="ORF">IW261DRAFT_1683640</name>
</gene>
<accession>A0AA39NJ36</accession>
<evidence type="ECO:0000259" key="1">
    <source>
        <dbReference type="PROSITE" id="PS50053"/>
    </source>
</evidence>
<dbReference type="Proteomes" id="UP001175227">
    <property type="component" value="Unassembled WGS sequence"/>
</dbReference>
<dbReference type="InterPro" id="IPR029071">
    <property type="entry name" value="Ubiquitin-like_domsf"/>
</dbReference>
<dbReference type="AlphaFoldDB" id="A0AA39NJ36"/>
<sequence>MTSLFLPSSQPIPASKDYLVATNVNTAVFVCRSDVTFYEDLVTFLAGLFPGTNLRTIFVQMNELDICAGCYTDIPLDLWPDISPQIRNVKIISRSQSLSIHVETPSGAIRNVSLPSSASIYSLKIAIHNLEGMPIDRQLLMYRGESLWNLDILWRIGISDEATVSRQLIEAAIPMDRLLWGGLQGGGGMRKLVIYLFSLSPIHSTMRVSLVDLWTFSAVYPSVLIKDTELGQSVLWDVYTHEDHSLTTGTGTRVSYLFWEAEQVEQRFLFLSLYTYSGHRPKHIVSPPSPSPSPRNVVVPFDPSCPQVNSENSVVLCSSQAAEYLDKALSALCLHVDARTSFITYWLSDILKHDYVALHFLPQASYEHTVPLEVEPKPDIVTCVFMLFTRVCEDELVEWEGAFTRAFENVDIWKGIVGVDGHKMKDERLFRVLEWGGMEVGH</sequence>
<dbReference type="CDD" id="cd17039">
    <property type="entry name" value="Ubl_ubiquitin_like"/>
    <property type="match status" value="1"/>
</dbReference>